<evidence type="ECO:0000313" key="1">
    <source>
        <dbReference type="EMBL" id="CAI2375151.1"/>
    </source>
</evidence>
<comment type="caution">
    <text evidence="1">The sequence shown here is derived from an EMBL/GenBank/DDBJ whole genome shotgun (WGS) entry which is preliminary data.</text>
</comment>
<dbReference type="Proteomes" id="UP001295684">
    <property type="component" value="Unassembled WGS sequence"/>
</dbReference>
<dbReference type="AlphaFoldDB" id="A0AAD1XLV6"/>
<proteinExistence type="predicted"/>
<reference evidence="1" key="1">
    <citation type="submission" date="2023-07" db="EMBL/GenBank/DDBJ databases">
        <authorList>
            <consortium name="AG Swart"/>
            <person name="Singh M."/>
            <person name="Singh A."/>
            <person name="Seah K."/>
            <person name="Emmerich C."/>
        </authorList>
    </citation>
    <scope>NUCLEOTIDE SEQUENCE</scope>
    <source>
        <strain evidence="1">DP1</strain>
    </source>
</reference>
<name>A0AAD1XLV6_EUPCR</name>
<keyword evidence="2" id="KW-1185">Reference proteome</keyword>
<gene>
    <name evidence="1" type="ORF">ECRASSUSDP1_LOCUS16511</name>
</gene>
<evidence type="ECO:0000313" key="2">
    <source>
        <dbReference type="Proteomes" id="UP001295684"/>
    </source>
</evidence>
<organism evidence="1 2">
    <name type="scientific">Euplotes crassus</name>
    <dbReference type="NCBI Taxonomy" id="5936"/>
    <lineage>
        <taxon>Eukaryota</taxon>
        <taxon>Sar</taxon>
        <taxon>Alveolata</taxon>
        <taxon>Ciliophora</taxon>
        <taxon>Intramacronucleata</taxon>
        <taxon>Spirotrichea</taxon>
        <taxon>Hypotrichia</taxon>
        <taxon>Euplotida</taxon>
        <taxon>Euplotidae</taxon>
        <taxon>Moneuplotes</taxon>
    </lineage>
</organism>
<protein>
    <submittedName>
        <fullName evidence="1">Uncharacterized protein</fullName>
    </submittedName>
</protein>
<accession>A0AAD1XLV6</accession>
<dbReference type="EMBL" id="CAMPGE010016606">
    <property type="protein sequence ID" value="CAI2375151.1"/>
    <property type="molecule type" value="Genomic_DNA"/>
</dbReference>
<sequence length="55" mass="6101">MGSCNVNRVSNSFIQSLVILTTSTRLIASIMRRIPSFSGSLNPDLVYFEEMCSLT</sequence>